<evidence type="ECO:0008006" key="2">
    <source>
        <dbReference type="Google" id="ProtNLM"/>
    </source>
</evidence>
<dbReference type="VEuPathDB" id="FungiDB:BCV72DRAFT_237110"/>
<gene>
    <name evidence="1" type="ORF">BCV72DRAFT_237110</name>
</gene>
<proteinExistence type="predicted"/>
<dbReference type="EMBL" id="KV922199">
    <property type="protein sequence ID" value="ORE01016.1"/>
    <property type="molecule type" value="Genomic_DNA"/>
</dbReference>
<reference evidence="1" key="1">
    <citation type="journal article" date="2016" name="Proc. Natl. Acad. Sci. U.S.A.">
        <title>Lipid metabolic changes in an early divergent fungus govern the establishment of a mutualistic symbiosis with endobacteria.</title>
        <authorList>
            <person name="Lastovetsky O.A."/>
            <person name="Gaspar M.L."/>
            <person name="Mondo S.J."/>
            <person name="LaButti K.M."/>
            <person name="Sandor L."/>
            <person name="Grigoriev I.V."/>
            <person name="Henry S.A."/>
            <person name="Pawlowska T.E."/>
        </authorList>
    </citation>
    <scope>NUCLEOTIDE SEQUENCE [LARGE SCALE GENOMIC DNA]</scope>
    <source>
        <strain evidence="1">ATCC 52814</strain>
    </source>
</reference>
<name>A0A1X0QMN7_RHIZD</name>
<sequence length="57" mass="6314">MILLLAKLSIRRFSFPSEVHPSAADAALAIFNTPTIKVLAHVDDLLIFLTHSQDLLE</sequence>
<dbReference type="AlphaFoldDB" id="A0A1X0QMN7"/>
<accession>A0A1X0QMN7</accession>
<evidence type="ECO:0000313" key="1">
    <source>
        <dbReference type="EMBL" id="ORE01016.1"/>
    </source>
</evidence>
<dbReference type="Proteomes" id="UP000242414">
    <property type="component" value="Unassembled WGS sequence"/>
</dbReference>
<organism evidence="1">
    <name type="scientific">Rhizopus microsporus var. microsporus</name>
    <dbReference type="NCBI Taxonomy" id="86635"/>
    <lineage>
        <taxon>Eukaryota</taxon>
        <taxon>Fungi</taxon>
        <taxon>Fungi incertae sedis</taxon>
        <taxon>Mucoromycota</taxon>
        <taxon>Mucoromycotina</taxon>
        <taxon>Mucoromycetes</taxon>
        <taxon>Mucorales</taxon>
        <taxon>Mucorineae</taxon>
        <taxon>Rhizopodaceae</taxon>
        <taxon>Rhizopus</taxon>
    </lineage>
</organism>
<protein>
    <recommendedName>
        <fullName evidence="2">Reverse transcriptase domain-containing protein</fullName>
    </recommendedName>
</protein>